<reference evidence="2" key="1">
    <citation type="submission" date="2022-09" db="EMBL/GenBank/DDBJ databases">
        <title>Tahibacter sp. nov., isolated from a fresh water.</title>
        <authorList>
            <person name="Baek J.H."/>
            <person name="Lee J.K."/>
            <person name="Kim J.M."/>
            <person name="Jeon C.O."/>
        </authorList>
    </citation>
    <scope>NUCLEOTIDE SEQUENCE</scope>
    <source>
        <strain evidence="2">W38</strain>
    </source>
</reference>
<gene>
    <name evidence="2" type="ORF">N4264_11595</name>
</gene>
<evidence type="ECO:0000313" key="3">
    <source>
        <dbReference type="Proteomes" id="UP001064632"/>
    </source>
</evidence>
<accession>A0ABY6BK22</accession>
<evidence type="ECO:0000259" key="1">
    <source>
        <dbReference type="Pfam" id="PF09994"/>
    </source>
</evidence>
<dbReference type="EMBL" id="CP104694">
    <property type="protein sequence ID" value="UXI70244.1"/>
    <property type="molecule type" value="Genomic_DNA"/>
</dbReference>
<dbReference type="Proteomes" id="UP001064632">
    <property type="component" value="Chromosome"/>
</dbReference>
<keyword evidence="3" id="KW-1185">Reference proteome</keyword>
<dbReference type="PANTHER" id="PTHR33840">
    <property type="match status" value="1"/>
</dbReference>
<name>A0ABY6BK22_9GAMM</name>
<organism evidence="2 3">
    <name type="scientific">Tahibacter amnicola</name>
    <dbReference type="NCBI Taxonomy" id="2976241"/>
    <lineage>
        <taxon>Bacteria</taxon>
        <taxon>Pseudomonadati</taxon>
        <taxon>Pseudomonadota</taxon>
        <taxon>Gammaproteobacteria</taxon>
        <taxon>Lysobacterales</taxon>
        <taxon>Rhodanobacteraceae</taxon>
        <taxon>Tahibacter</taxon>
    </lineage>
</organism>
<protein>
    <submittedName>
        <fullName evidence="2">DUF2235 domain-containing protein</fullName>
    </submittedName>
</protein>
<dbReference type="RefSeq" id="WP_261697195.1">
    <property type="nucleotide sequence ID" value="NZ_CP104694.1"/>
</dbReference>
<dbReference type="PANTHER" id="PTHR33840:SF2">
    <property type="entry name" value="TLE1 PHOSPHOLIPASE DOMAIN-CONTAINING PROTEIN"/>
    <property type="match status" value="1"/>
</dbReference>
<sequence length="379" mass="43578">MPSRRLVICIDGTSNAPGEGMTNIQRLNRMLARDENQVVYYQPGVGTVEPESPDTRWDRRWLMFLDATTGYLMKRHVCSAYRYLMAEYREDDLIYGFGFSRGAYALRVLIGMIRKVGLLHRGQEEMVDFAWRTYAQRGNDDAAKEFRNAFSRFVPKVRFLGLFDTVSAVGTPWRPQIFDYTFTNDRVETVRHALALDEHRVMFVQNLWNSEPGAPTAERRTDVRQVWFAGAHADVGGGYPEAESGLSRIPLAWMRDHAQQAGLEFRPKLSARMLTGDDASEQTDMASITAANAAATAHDELRQRPWWYLLEWLPIPRWRPDGRGGGKRRWYLHRARPRFVPEQSLIHGSVKTRASQMDYVARPRLVRPGDEPEPTNRSV</sequence>
<dbReference type="InterPro" id="IPR018712">
    <property type="entry name" value="Tle1-like_cat"/>
</dbReference>
<evidence type="ECO:0000313" key="2">
    <source>
        <dbReference type="EMBL" id="UXI70244.1"/>
    </source>
</evidence>
<dbReference type="Pfam" id="PF09994">
    <property type="entry name" value="T6SS_Tle1-like_cat"/>
    <property type="match status" value="1"/>
</dbReference>
<proteinExistence type="predicted"/>
<feature type="domain" description="T6SS Phospholipase effector Tle1-like catalytic" evidence="1">
    <location>
        <begin position="4"/>
        <end position="255"/>
    </location>
</feature>